<evidence type="ECO:0000256" key="1">
    <source>
        <dbReference type="SAM" id="Coils"/>
    </source>
</evidence>
<protein>
    <submittedName>
        <fullName evidence="3">Coiled-coil domain containing 68</fullName>
    </submittedName>
</protein>
<dbReference type="GeneID" id="115603177"/>
<dbReference type="OrthoDB" id="9391002at2759"/>
<dbReference type="GO" id="GO:0005814">
    <property type="term" value="C:centriole"/>
    <property type="evidence" value="ECO:0007669"/>
    <property type="project" value="Ensembl"/>
</dbReference>
<dbReference type="Proteomes" id="UP000472266">
    <property type="component" value="Unplaced"/>
</dbReference>
<evidence type="ECO:0000313" key="4">
    <source>
        <dbReference type="Proteomes" id="UP000472266"/>
    </source>
</evidence>
<evidence type="ECO:0000313" key="3">
    <source>
        <dbReference type="Ensembl" id="ENSSHBP00005015607.1"/>
    </source>
</evidence>
<dbReference type="KEGG" id="shab:115603177"/>
<keyword evidence="4" id="KW-1185">Reference proteome</keyword>
<dbReference type="RefSeq" id="XP_030330748.1">
    <property type="nucleotide sequence ID" value="XM_030474888.2"/>
</dbReference>
<proteinExistence type="predicted"/>
<sequence length="249" mass="29397">MAAPLEEPEEPELLLLREENQALKIQLEATREAGVQALRWASKQLQEAQEKRAEELKKFHEQENQDIQVLNGRHEEELRGRLQRSKDLLEELRTKGVLLVEMKMRIKRMEEEKQQLLEKKVMLEKKLQEVVAGPEGDQRYLHVHEQISTLKEQICHLHRLIQGQHRHLHDVIQEAEELRHQLQQQEEKIEELGEKVALLEAQNQELRDKVRFWSHQPKKKVSTAVGMDPPRDLGVSPYSMLTKLRKQKT</sequence>
<dbReference type="Ensembl" id="ENSSHBT00005018700.1">
    <property type="protein sequence ID" value="ENSSHBP00005015607.1"/>
    <property type="gene ID" value="ENSSHBG00005013647.1"/>
</dbReference>
<keyword evidence="1" id="KW-0175">Coiled coil</keyword>
<accession>A0A672UK34</accession>
<gene>
    <name evidence="3" type="primary">CCDC68</name>
</gene>
<dbReference type="GO" id="GO:0035556">
    <property type="term" value="P:intracellular signal transduction"/>
    <property type="evidence" value="ECO:0007669"/>
    <property type="project" value="TreeGrafter"/>
</dbReference>
<dbReference type="PANTHER" id="PTHR23171">
    <property type="entry name" value="GDOWN1"/>
    <property type="match status" value="1"/>
</dbReference>
<dbReference type="CTD" id="80323"/>
<dbReference type="GO" id="GO:0008104">
    <property type="term" value="P:intracellular protein localization"/>
    <property type="evidence" value="ECO:0007669"/>
    <property type="project" value="Ensembl"/>
</dbReference>
<feature type="region of interest" description="Disordered" evidence="2">
    <location>
        <begin position="218"/>
        <end position="249"/>
    </location>
</feature>
<dbReference type="AlphaFoldDB" id="A0A672UK34"/>
<feature type="coiled-coil region" evidence="1">
    <location>
        <begin position="165"/>
        <end position="216"/>
    </location>
</feature>
<name>A0A672UK34_STRHB</name>
<dbReference type="OMA" id="VHEQIST"/>
<dbReference type="InParanoid" id="A0A672UK34"/>
<dbReference type="GO" id="GO:0034454">
    <property type="term" value="P:microtubule anchoring at centrosome"/>
    <property type="evidence" value="ECO:0007669"/>
    <property type="project" value="Ensembl"/>
</dbReference>
<reference evidence="3" key="1">
    <citation type="submission" date="2025-08" db="UniProtKB">
        <authorList>
            <consortium name="Ensembl"/>
        </authorList>
    </citation>
    <scope>IDENTIFICATION</scope>
</reference>
<dbReference type="GO" id="GO:0120103">
    <property type="term" value="C:centriolar subdistal appendage"/>
    <property type="evidence" value="ECO:0007669"/>
    <property type="project" value="Ensembl"/>
</dbReference>
<evidence type="ECO:0000256" key="2">
    <source>
        <dbReference type="SAM" id="MobiDB-lite"/>
    </source>
</evidence>
<dbReference type="PANTHER" id="PTHR23171:SF3">
    <property type="entry name" value="COILED-COIL DOMAIN-CONTAINING PROTEIN 68"/>
    <property type="match status" value="1"/>
</dbReference>
<reference evidence="3" key="2">
    <citation type="submission" date="2025-09" db="UniProtKB">
        <authorList>
            <consortium name="Ensembl"/>
        </authorList>
    </citation>
    <scope>IDENTIFICATION</scope>
</reference>
<organism evidence="3 4">
    <name type="scientific">Strigops habroptila</name>
    <name type="common">Kakapo</name>
    <dbReference type="NCBI Taxonomy" id="2489341"/>
    <lineage>
        <taxon>Eukaryota</taxon>
        <taxon>Metazoa</taxon>
        <taxon>Chordata</taxon>
        <taxon>Craniata</taxon>
        <taxon>Vertebrata</taxon>
        <taxon>Euteleostomi</taxon>
        <taxon>Archelosauria</taxon>
        <taxon>Archosauria</taxon>
        <taxon>Dinosauria</taxon>
        <taxon>Saurischia</taxon>
        <taxon>Theropoda</taxon>
        <taxon>Coelurosauria</taxon>
        <taxon>Aves</taxon>
        <taxon>Neognathae</taxon>
        <taxon>Neoaves</taxon>
        <taxon>Telluraves</taxon>
        <taxon>Australaves</taxon>
        <taxon>Psittaciformes</taxon>
        <taxon>Psittacidae</taxon>
        <taxon>Strigops</taxon>
    </lineage>
</organism>
<feature type="coiled-coil region" evidence="1">
    <location>
        <begin position="13"/>
        <end position="129"/>
    </location>
</feature>
<dbReference type="GeneTree" id="ENSGT00950000183065"/>
<dbReference type="InterPro" id="IPR051375">
    <property type="entry name" value="Tuftelin_GRINL1A/MYZAP/CCD68"/>
</dbReference>